<dbReference type="FunFam" id="1.10.10.570:FF:000003">
    <property type="entry name" value="Vacuolar protein-sorting-associated protein 25"/>
    <property type="match status" value="1"/>
</dbReference>
<dbReference type="GO" id="GO:0005198">
    <property type="term" value="F:structural molecule activity"/>
    <property type="evidence" value="ECO:0007669"/>
    <property type="project" value="TreeGrafter"/>
</dbReference>
<dbReference type="OrthoDB" id="245150at2759"/>
<dbReference type="GO" id="GO:0042803">
    <property type="term" value="F:protein homodimerization activity"/>
    <property type="evidence" value="ECO:0007669"/>
    <property type="project" value="TreeGrafter"/>
</dbReference>
<keyword evidence="6" id="KW-0653">Protein transport</keyword>
<dbReference type="PANTHER" id="PTHR13149">
    <property type="entry name" value="VACUOLAR PROTEIN SORTING-ASSOCIATED PROTEIN VPS25"/>
    <property type="match status" value="1"/>
</dbReference>
<dbReference type="GO" id="GO:0000814">
    <property type="term" value="C:ESCRT II complex"/>
    <property type="evidence" value="ECO:0007669"/>
    <property type="project" value="InterPro"/>
</dbReference>
<dbReference type="AlphaFoldDB" id="A0A2H8TPI8"/>
<protein>
    <recommendedName>
        <fullName evidence="3">Vacuolar protein-sorting-associated protein 25</fullName>
    </recommendedName>
    <alternativeName>
        <fullName evidence="7">ESCRT-II complex subunit VPS25</fullName>
    </alternativeName>
</protein>
<evidence type="ECO:0000256" key="1">
    <source>
        <dbReference type="ARBA" id="ARBA00004496"/>
    </source>
</evidence>
<comment type="similarity">
    <text evidence="2">Belongs to the VPS25 family.</text>
</comment>
<sequence>MGDIQWPWQYSFPPFFTIQPNAETRQKQLDAWRTLVLDYCRTQKVSVIDVREGDLLPVFNNTAISRKLSSEAIMTVLEVLQKTGNAEPLDKTRTRWNIYWHTLDEWASIVYKWAQDNAMLNTVCTFYEIASDSGDLNGIDDGVLTKALRVLERRQQAEILTLDGGSGVKFFS</sequence>
<name>A0A2H8TPI8_9HEMI</name>
<evidence type="ECO:0000256" key="4">
    <source>
        <dbReference type="ARBA" id="ARBA00022448"/>
    </source>
</evidence>
<evidence type="ECO:0000256" key="6">
    <source>
        <dbReference type="ARBA" id="ARBA00022927"/>
    </source>
</evidence>
<evidence type="ECO:0000256" key="5">
    <source>
        <dbReference type="ARBA" id="ARBA00022490"/>
    </source>
</evidence>
<dbReference type="SUPFAM" id="SSF46785">
    <property type="entry name" value="Winged helix' DNA-binding domain"/>
    <property type="match status" value="2"/>
</dbReference>
<evidence type="ECO:0000256" key="2">
    <source>
        <dbReference type="ARBA" id="ARBA00009674"/>
    </source>
</evidence>
<evidence type="ECO:0000256" key="3">
    <source>
        <dbReference type="ARBA" id="ARBA00017934"/>
    </source>
</evidence>
<keyword evidence="5" id="KW-0963">Cytoplasm</keyword>
<comment type="subcellular location">
    <subcellularLocation>
        <location evidence="1">Cytoplasm</location>
    </subcellularLocation>
</comment>
<dbReference type="GO" id="GO:0043328">
    <property type="term" value="P:protein transport to vacuole involved in ubiquitin-dependent protein catabolic process via the multivesicular body sorting pathway"/>
    <property type="evidence" value="ECO:0007669"/>
    <property type="project" value="TreeGrafter"/>
</dbReference>
<gene>
    <name evidence="8" type="primary">vps25_0</name>
</gene>
<reference evidence="8" key="1">
    <citation type="submission" date="2017-10" db="EMBL/GenBank/DDBJ databases">
        <title>Transcriptome Assembly of Sugarcane Aphid Adults.</title>
        <authorList>
            <person name="Scully E.D."/>
            <person name="Palmer N.A."/>
            <person name="Geib S.M."/>
            <person name="Sarath G."/>
            <person name="Sattler S.E."/>
        </authorList>
    </citation>
    <scope>NUCLEOTIDE SEQUENCE</scope>
    <source>
        <tissue evidence="8">Whole body</tissue>
    </source>
</reference>
<dbReference type="InterPro" id="IPR014041">
    <property type="entry name" value="ESCRT-II_cplx_Vps25-sub_N"/>
</dbReference>
<keyword evidence="4" id="KW-0813">Transport</keyword>
<evidence type="ECO:0000313" key="8">
    <source>
        <dbReference type="EMBL" id="MBW15831.1"/>
    </source>
</evidence>
<dbReference type="Gene3D" id="1.10.10.10">
    <property type="entry name" value="Winged helix-like DNA-binding domain superfamily/Winged helix DNA-binding domain"/>
    <property type="match status" value="1"/>
</dbReference>
<dbReference type="Pfam" id="PF05871">
    <property type="entry name" value="ESCRT-II"/>
    <property type="match status" value="1"/>
</dbReference>
<organism evidence="8">
    <name type="scientific">Melanaphis sacchari</name>
    <dbReference type="NCBI Taxonomy" id="742174"/>
    <lineage>
        <taxon>Eukaryota</taxon>
        <taxon>Metazoa</taxon>
        <taxon>Ecdysozoa</taxon>
        <taxon>Arthropoda</taxon>
        <taxon>Hexapoda</taxon>
        <taxon>Insecta</taxon>
        <taxon>Pterygota</taxon>
        <taxon>Neoptera</taxon>
        <taxon>Paraneoptera</taxon>
        <taxon>Hemiptera</taxon>
        <taxon>Sternorrhyncha</taxon>
        <taxon>Aphidomorpha</taxon>
        <taxon>Aphidoidea</taxon>
        <taxon>Aphididae</taxon>
        <taxon>Aphidini</taxon>
        <taxon>Melanaphis</taxon>
    </lineage>
</organism>
<dbReference type="InterPro" id="IPR008570">
    <property type="entry name" value="ESCRT-II_cplx_Vps25-sub"/>
</dbReference>
<evidence type="ECO:0000256" key="7">
    <source>
        <dbReference type="ARBA" id="ARBA00030094"/>
    </source>
</evidence>
<dbReference type="PANTHER" id="PTHR13149:SF0">
    <property type="entry name" value="VACUOLAR PROTEIN-SORTING-ASSOCIATED PROTEIN 25"/>
    <property type="match status" value="1"/>
</dbReference>
<accession>A0A2H8TPI8</accession>
<proteinExistence type="inferred from homology"/>
<dbReference type="InterPro" id="IPR036390">
    <property type="entry name" value="WH_DNA-bd_sf"/>
</dbReference>
<dbReference type="EMBL" id="GFXV01004026">
    <property type="protein sequence ID" value="MBW15831.1"/>
    <property type="molecule type" value="Transcribed_RNA"/>
</dbReference>
<dbReference type="Gene3D" id="1.10.10.570">
    <property type="entry name" value="Winged helix' DNA-binding domain. Chain C. Domain 1"/>
    <property type="match status" value="1"/>
</dbReference>
<dbReference type="InterPro" id="IPR036388">
    <property type="entry name" value="WH-like_DNA-bd_sf"/>
</dbReference>